<accession>X0YIY4</accession>
<name>X0YIY4_9ZZZZ</name>
<protein>
    <submittedName>
        <fullName evidence="1">Uncharacterized protein</fullName>
    </submittedName>
</protein>
<reference evidence="1" key="1">
    <citation type="journal article" date="2014" name="Front. Microbiol.">
        <title>High frequency of phylogenetically diverse reductive dehalogenase-homologous genes in deep subseafloor sedimentary metagenomes.</title>
        <authorList>
            <person name="Kawai M."/>
            <person name="Futagami T."/>
            <person name="Toyoda A."/>
            <person name="Takaki Y."/>
            <person name="Nishi S."/>
            <person name="Hori S."/>
            <person name="Arai W."/>
            <person name="Tsubouchi T."/>
            <person name="Morono Y."/>
            <person name="Uchiyama I."/>
            <person name="Ito T."/>
            <person name="Fujiyama A."/>
            <person name="Inagaki F."/>
            <person name="Takami H."/>
        </authorList>
    </citation>
    <scope>NUCLEOTIDE SEQUENCE</scope>
    <source>
        <strain evidence="1">Expedition CK06-06</strain>
    </source>
</reference>
<comment type="caution">
    <text evidence="1">The sequence shown here is derived from an EMBL/GenBank/DDBJ whole genome shotgun (WGS) entry which is preliminary data.</text>
</comment>
<organism evidence="1">
    <name type="scientific">marine sediment metagenome</name>
    <dbReference type="NCBI Taxonomy" id="412755"/>
    <lineage>
        <taxon>unclassified sequences</taxon>
        <taxon>metagenomes</taxon>
        <taxon>ecological metagenomes</taxon>
    </lineage>
</organism>
<evidence type="ECO:0000313" key="1">
    <source>
        <dbReference type="EMBL" id="GAG55994.1"/>
    </source>
</evidence>
<dbReference type="EMBL" id="BART01007305">
    <property type="protein sequence ID" value="GAG55994.1"/>
    <property type="molecule type" value="Genomic_DNA"/>
</dbReference>
<proteinExistence type="predicted"/>
<sequence>MVIKEGRAPEVITDLTEAELDKFRNVSMASADEVLDMHNFLKNFDGDFSRLFSQKKA</sequence>
<gene>
    <name evidence="1" type="ORF">S01H4_16650</name>
</gene>
<dbReference type="AlphaFoldDB" id="X0YIY4"/>